<dbReference type="STRING" id="7266.A0A3B0KA18"/>
<dbReference type="PRINTS" id="PR00254">
    <property type="entry name" value="NICOTINICR"/>
</dbReference>
<keyword evidence="14" id="KW-1071">Ligand-gated ion channel</keyword>
<dbReference type="GO" id="GO:0022848">
    <property type="term" value="F:acetylcholine-gated monoatomic cation-selective channel activity"/>
    <property type="evidence" value="ECO:0007669"/>
    <property type="project" value="InterPro"/>
</dbReference>
<evidence type="ECO:0000256" key="10">
    <source>
        <dbReference type="ARBA" id="ARBA00023157"/>
    </source>
</evidence>
<dbReference type="Pfam" id="PF02932">
    <property type="entry name" value="Neur_chan_memb"/>
    <property type="match status" value="1"/>
</dbReference>
<keyword evidence="3 17" id="KW-0813">Transport</keyword>
<keyword evidence="4" id="KW-1003">Cell membrane</keyword>
<keyword evidence="13" id="KW-0628">Postsynaptic cell membrane</keyword>
<keyword evidence="17" id="KW-0732">Signal</keyword>
<dbReference type="InterPro" id="IPR036719">
    <property type="entry name" value="Neuro-gated_channel_TM_sf"/>
</dbReference>
<protein>
    <submittedName>
        <fullName evidence="19">Blast:Neuronal acetylcholine receptor subunit alpha-7</fullName>
    </submittedName>
</protein>
<evidence type="ECO:0000256" key="17">
    <source>
        <dbReference type="RuleBase" id="RU000687"/>
    </source>
</evidence>
<feature type="transmembrane region" description="Helical" evidence="17">
    <location>
        <begin position="625"/>
        <end position="644"/>
    </location>
</feature>
<evidence type="ECO:0000256" key="1">
    <source>
        <dbReference type="ARBA" id="ARBA00003328"/>
    </source>
</evidence>
<name>A0A3B0KA18_DROGU</name>
<dbReference type="Proteomes" id="UP000268350">
    <property type="component" value="Unassembled WGS sequence"/>
</dbReference>
<feature type="transmembrane region" description="Helical" evidence="17">
    <location>
        <begin position="321"/>
        <end position="342"/>
    </location>
</feature>
<reference evidence="20" key="1">
    <citation type="submission" date="2018-01" db="EMBL/GenBank/DDBJ databases">
        <authorList>
            <person name="Alioto T."/>
            <person name="Alioto T."/>
        </authorList>
    </citation>
    <scope>NUCLEOTIDE SEQUENCE [LARGE SCALE GENOMIC DNA]</scope>
</reference>
<keyword evidence="6 17" id="KW-1133">Transmembrane helix</keyword>
<feature type="domain" description="EGF-like" evidence="18">
    <location>
        <begin position="259"/>
        <end position="298"/>
    </location>
</feature>
<evidence type="ECO:0000256" key="15">
    <source>
        <dbReference type="ARBA" id="ARBA00023303"/>
    </source>
</evidence>
<dbReference type="FunFam" id="1.20.58.390:FF:000023">
    <property type="entry name" value="Nicotinic acetylcholine receptor subunit alpha6"/>
    <property type="match status" value="1"/>
</dbReference>
<dbReference type="InterPro" id="IPR000742">
    <property type="entry name" value="EGF"/>
</dbReference>
<feature type="chain" id="PRO_5022263904" evidence="17">
    <location>
        <begin position="17"/>
        <end position="864"/>
    </location>
</feature>
<dbReference type="Gene3D" id="2.70.170.10">
    <property type="entry name" value="Neurotransmitter-gated ion-channel ligand-binding domain"/>
    <property type="match status" value="1"/>
</dbReference>
<evidence type="ECO:0000313" key="19">
    <source>
        <dbReference type="EMBL" id="SPP82496.1"/>
    </source>
</evidence>
<keyword evidence="12" id="KW-0325">Glycoprotein</keyword>
<dbReference type="InterPro" id="IPR006202">
    <property type="entry name" value="Neur_chan_lig-bd"/>
</dbReference>
<dbReference type="CDD" id="cd18997">
    <property type="entry name" value="LGIC_ECD_nAChR"/>
    <property type="match status" value="1"/>
</dbReference>
<evidence type="ECO:0000256" key="9">
    <source>
        <dbReference type="ARBA" id="ARBA00023136"/>
    </source>
</evidence>
<keyword evidence="10" id="KW-1015">Disulfide bond</keyword>
<dbReference type="SUPFAM" id="SSF63712">
    <property type="entry name" value="Nicotinic receptor ligand binding domain-like"/>
    <property type="match status" value="1"/>
</dbReference>
<keyword evidence="11 19" id="KW-0675">Receptor</keyword>
<keyword evidence="8 17" id="KW-0406">Ion transport</keyword>
<keyword evidence="9 17" id="KW-0472">Membrane</keyword>
<feature type="domain" description="EGF-like" evidence="18">
    <location>
        <begin position="171"/>
        <end position="205"/>
    </location>
</feature>
<proteinExistence type="inferred from homology"/>
<feature type="transmembrane region" description="Helical" evidence="17">
    <location>
        <begin position="686"/>
        <end position="709"/>
    </location>
</feature>
<accession>A0A3B0KA18</accession>
<evidence type="ECO:0000256" key="2">
    <source>
        <dbReference type="ARBA" id="ARBA00009237"/>
    </source>
</evidence>
<dbReference type="Gene3D" id="2.10.25.10">
    <property type="entry name" value="Laminin"/>
    <property type="match status" value="2"/>
</dbReference>
<feature type="signal peptide" evidence="17">
    <location>
        <begin position="1"/>
        <end position="16"/>
    </location>
</feature>
<evidence type="ECO:0000256" key="12">
    <source>
        <dbReference type="ARBA" id="ARBA00023180"/>
    </source>
</evidence>
<dbReference type="FunFam" id="2.70.170.10:FF:000016">
    <property type="entry name" value="Nicotinic acetylcholine receptor subunit"/>
    <property type="match status" value="1"/>
</dbReference>
<dbReference type="AlphaFoldDB" id="A0A3B0KA18"/>
<keyword evidence="7" id="KW-0770">Synapse</keyword>
<dbReference type="EMBL" id="OUUW01000006">
    <property type="protein sequence ID" value="SPP82496.1"/>
    <property type="molecule type" value="Genomic_DNA"/>
</dbReference>
<comment type="similarity">
    <text evidence="2">Belongs to the ligand-gated ion channel (TC 1.A.9) family. Acetylcholine receptor (TC 1.A.9.1) subfamily.</text>
</comment>
<sequence>MKIIWCLVLLLSPVLGTSLRENYCERNVTVRSVQPVTKQRTIVKPPSKWKFWKKPEKKTEFYNAEEEQLTYKLVSECCQGYVQVESGLCEPVCERGCPAHASCVAPQRCQCISGYISALNHQDGTHYCEPICERGCASGSQCVSPNTCACREGYKHLAPSGDGVSGDCVPTCQLGDGCANGKCIDVERCACNPGYLWDKEEDSCAEVSAESMSDELDTTEYSSMEAAIATATAATDCPEDFILFRGECREKQFNSNEAGCLQVGCGPHQTCNESALCQCAEGYVQEESDDQNATLSCRRTLLDQILSLDAATDDEDELNPWTIPIIGVASGALFVLLLVGLLGGMRHRQKRSAPKPKEGELQCQFSQKSYDVDEVKIYILPTILGHSKEEQHQNNSKAKCYEALPYTTAICLAGYHEKRLLHDLLDPYNTLERPVLNESDPLQLSFGLTLMQIIDVDEKNQLLVTNVWLKLEWNDMNLRWNTSDYGGVKDLRIPPHRIWKPDVLMYNSADEGFDGTYQTNVVVRNNGSCLYVPPGIFKSTCKIDITWFPFDDQRCEMKFGSWTYDGFQLDLQLQDETGGDISSYVLNGEWELLGVPGKRNEIYYNCCPEPYIDITFAIIIRRRTLYYFFNLIIPCVLIASMALLGFTLPPDSGEKLSLGVTILLSLTVFLNMVAETMPATSDAVPLLGTYFNCIMFMVASSVVSTILILNYHHRNADTHEMSEWIRIVFLCWLPWILRMSRPGRPLILEFPTTPCSDTSSERKHQILSDVELKERSSKSLLANVLDIDDDFRHNCRPMTPGGTLPHNPAFYRTVYGQGDDGSIGPIGSTRMPDAVSHHTCIKSSTEYELGLILKEIRFITDQLS</sequence>
<dbReference type="InterPro" id="IPR006029">
    <property type="entry name" value="Neurotrans-gated_channel_TM"/>
</dbReference>
<keyword evidence="15 17" id="KW-0407">Ion channel</keyword>
<keyword evidence="5 17" id="KW-0812">Transmembrane</keyword>
<evidence type="ECO:0000259" key="18">
    <source>
        <dbReference type="SMART" id="SM00181"/>
    </source>
</evidence>
<dbReference type="InterPro" id="IPR006201">
    <property type="entry name" value="Neur_channel"/>
</dbReference>
<dbReference type="InterPro" id="IPR036734">
    <property type="entry name" value="Neur_chan_lig-bd_sf"/>
</dbReference>
<evidence type="ECO:0000256" key="6">
    <source>
        <dbReference type="ARBA" id="ARBA00022989"/>
    </source>
</evidence>
<evidence type="ECO:0000256" key="13">
    <source>
        <dbReference type="ARBA" id="ARBA00023257"/>
    </source>
</evidence>
<evidence type="ECO:0000256" key="4">
    <source>
        <dbReference type="ARBA" id="ARBA00022475"/>
    </source>
</evidence>
<dbReference type="SMART" id="SM00181">
    <property type="entry name" value="EGF"/>
    <property type="match status" value="4"/>
</dbReference>
<dbReference type="InterPro" id="IPR018000">
    <property type="entry name" value="Neurotransmitter_ion_chnl_CS"/>
</dbReference>
<feature type="domain" description="EGF-like" evidence="18">
    <location>
        <begin position="92"/>
        <end position="129"/>
    </location>
</feature>
<dbReference type="PANTHER" id="PTHR18945">
    <property type="entry name" value="NEUROTRANSMITTER GATED ION CHANNEL"/>
    <property type="match status" value="1"/>
</dbReference>
<feature type="transmembrane region" description="Helical" evidence="17">
    <location>
        <begin position="656"/>
        <end position="674"/>
    </location>
</feature>
<keyword evidence="20" id="KW-1185">Reference proteome</keyword>
<dbReference type="Gene3D" id="1.20.58.390">
    <property type="entry name" value="Neurotransmitter-gated ion-channel transmembrane domain"/>
    <property type="match status" value="1"/>
</dbReference>
<dbReference type="PRINTS" id="PR00252">
    <property type="entry name" value="NRIONCHANNEL"/>
</dbReference>
<gene>
    <name evidence="19" type="ORF">DGUA_6G014380</name>
</gene>
<evidence type="ECO:0000256" key="14">
    <source>
        <dbReference type="ARBA" id="ARBA00023286"/>
    </source>
</evidence>
<dbReference type="SUPFAM" id="SSF90112">
    <property type="entry name" value="Neurotransmitter-gated ion-channel transmembrane pore"/>
    <property type="match status" value="1"/>
</dbReference>
<dbReference type="PROSITE" id="PS00236">
    <property type="entry name" value="NEUROTR_ION_CHANNEL"/>
    <property type="match status" value="1"/>
</dbReference>
<evidence type="ECO:0000313" key="20">
    <source>
        <dbReference type="Proteomes" id="UP000268350"/>
    </source>
</evidence>
<evidence type="ECO:0000256" key="11">
    <source>
        <dbReference type="ARBA" id="ARBA00023170"/>
    </source>
</evidence>
<evidence type="ECO:0000256" key="7">
    <source>
        <dbReference type="ARBA" id="ARBA00023018"/>
    </source>
</evidence>
<evidence type="ECO:0000256" key="16">
    <source>
        <dbReference type="ARBA" id="ARBA00034104"/>
    </source>
</evidence>
<dbReference type="InterPro" id="IPR002394">
    <property type="entry name" value="Nicotinic_acetylcholine_rcpt"/>
</dbReference>
<organism evidence="19 20">
    <name type="scientific">Drosophila guanche</name>
    <name type="common">Fruit fly</name>
    <dbReference type="NCBI Taxonomy" id="7266"/>
    <lineage>
        <taxon>Eukaryota</taxon>
        <taxon>Metazoa</taxon>
        <taxon>Ecdysozoa</taxon>
        <taxon>Arthropoda</taxon>
        <taxon>Hexapoda</taxon>
        <taxon>Insecta</taxon>
        <taxon>Pterygota</taxon>
        <taxon>Neoptera</taxon>
        <taxon>Endopterygota</taxon>
        <taxon>Diptera</taxon>
        <taxon>Brachycera</taxon>
        <taxon>Muscomorpha</taxon>
        <taxon>Ephydroidea</taxon>
        <taxon>Drosophilidae</taxon>
        <taxon>Drosophila</taxon>
        <taxon>Sophophora</taxon>
    </lineage>
</organism>
<dbReference type="InterPro" id="IPR038050">
    <property type="entry name" value="Neuro_actylchol_rec"/>
</dbReference>
<dbReference type="GO" id="GO:0004888">
    <property type="term" value="F:transmembrane signaling receptor activity"/>
    <property type="evidence" value="ECO:0007669"/>
    <property type="project" value="InterPro"/>
</dbReference>
<feature type="domain" description="EGF-like" evidence="18">
    <location>
        <begin position="131"/>
        <end position="169"/>
    </location>
</feature>
<evidence type="ECO:0000256" key="8">
    <source>
        <dbReference type="ARBA" id="ARBA00023065"/>
    </source>
</evidence>
<evidence type="ECO:0000256" key="5">
    <source>
        <dbReference type="ARBA" id="ARBA00022692"/>
    </source>
</evidence>
<dbReference type="NCBIfam" id="TIGR00860">
    <property type="entry name" value="LIC"/>
    <property type="match status" value="1"/>
</dbReference>
<dbReference type="Pfam" id="PF02931">
    <property type="entry name" value="Neur_chan_LBD"/>
    <property type="match status" value="1"/>
</dbReference>
<dbReference type="GO" id="GO:0045211">
    <property type="term" value="C:postsynaptic membrane"/>
    <property type="evidence" value="ECO:0007669"/>
    <property type="project" value="UniProtKB-SubCell"/>
</dbReference>
<comment type="subcellular location">
    <subcellularLocation>
        <location evidence="16">Postsynaptic cell membrane</location>
        <topology evidence="16">Multi-pass membrane protein</topology>
    </subcellularLocation>
</comment>
<comment type="function">
    <text evidence="1">After binding acetylcholine, the AChR responds by an extensive change in conformation that affects all subunits and leads to opening of an ion-conducting channel across the plasma membrane.</text>
</comment>
<dbReference type="CDD" id="cd19051">
    <property type="entry name" value="LGIC_TM_cation"/>
    <property type="match status" value="1"/>
</dbReference>
<dbReference type="OrthoDB" id="409374at2759"/>
<evidence type="ECO:0000256" key="3">
    <source>
        <dbReference type="ARBA" id="ARBA00022448"/>
    </source>
</evidence>